<keyword evidence="3" id="KW-1185">Reference proteome</keyword>
<name>A0ABT3GZK5_9RHOB</name>
<sequence length="346" mass="36927">MTDCRFLTRFLRRTAPRFAAVLGLVLAAQAVPATTPPPLDGATDAVFTQALDAWLADDEASALPAFSRLAVEGNTAARLLLGVIDKSPALQGPFLAQMPRHQRISLLRLPGGMSGQSWLRATSGIPLADAWVAMLNVRSGPDVVLRFEDLGESRAAREALMVLSARGHPDLAQLDPQSVPQDMLYLLWRRASAARKAEVASFVPADHPQWLMMGETLGEGVLQHWLETSDAAAPLSSLCRSICAPSVGSCVSAAYAALGSHDALMTLGTPAAALVDQTRFVDSARGHASVLRRIMLGTPMRGRRMLLARVSERSECLGNALSSDDLRYRPQIPGVSPVPLNAPEGG</sequence>
<evidence type="ECO:0000256" key="1">
    <source>
        <dbReference type="SAM" id="SignalP"/>
    </source>
</evidence>
<evidence type="ECO:0008006" key="4">
    <source>
        <dbReference type="Google" id="ProtNLM"/>
    </source>
</evidence>
<evidence type="ECO:0000313" key="3">
    <source>
        <dbReference type="Proteomes" id="UP001208938"/>
    </source>
</evidence>
<protein>
    <recommendedName>
        <fullName evidence="4">DUF2066 domain-containing protein</fullName>
    </recommendedName>
</protein>
<reference evidence="2 3" key="1">
    <citation type="submission" date="2022-10" db="EMBL/GenBank/DDBJ databases">
        <title>Pararhodobacter sp. nov., isolated from marine algae.</title>
        <authorList>
            <person name="Choi B.J."/>
            <person name="Kim J.M."/>
            <person name="Lee J.K."/>
            <person name="Choi D.G."/>
            <person name="Jeon C.O."/>
        </authorList>
    </citation>
    <scope>NUCLEOTIDE SEQUENCE [LARGE SCALE GENOMIC DNA]</scope>
    <source>
        <strain evidence="2 3">ZQ420</strain>
    </source>
</reference>
<keyword evidence="1" id="KW-0732">Signal</keyword>
<evidence type="ECO:0000313" key="2">
    <source>
        <dbReference type="EMBL" id="MCW1932910.1"/>
    </source>
</evidence>
<feature type="chain" id="PRO_5046350086" description="DUF2066 domain-containing protein" evidence="1">
    <location>
        <begin position="20"/>
        <end position="346"/>
    </location>
</feature>
<comment type="caution">
    <text evidence="2">The sequence shown here is derived from an EMBL/GenBank/DDBJ whole genome shotgun (WGS) entry which is preliminary data.</text>
</comment>
<dbReference type="RefSeq" id="WP_264505871.1">
    <property type="nucleotide sequence ID" value="NZ_JAPDFL010000001.1"/>
</dbReference>
<feature type="signal peptide" evidence="1">
    <location>
        <begin position="1"/>
        <end position="19"/>
    </location>
</feature>
<dbReference type="EMBL" id="JAPDFL010000001">
    <property type="protein sequence ID" value="MCW1932910.1"/>
    <property type="molecule type" value="Genomic_DNA"/>
</dbReference>
<gene>
    <name evidence="2" type="ORF">OKW52_11755</name>
</gene>
<organism evidence="2 3">
    <name type="scientific">Pararhodobacter zhoushanensis</name>
    <dbReference type="NCBI Taxonomy" id="2479545"/>
    <lineage>
        <taxon>Bacteria</taxon>
        <taxon>Pseudomonadati</taxon>
        <taxon>Pseudomonadota</taxon>
        <taxon>Alphaproteobacteria</taxon>
        <taxon>Rhodobacterales</taxon>
        <taxon>Paracoccaceae</taxon>
        <taxon>Pararhodobacter</taxon>
    </lineage>
</organism>
<proteinExistence type="predicted"/>
<dbReference type="Proteomes" id="UP001208938">
    <property type="component" value="Unassembled WGS sequence"/>
</dbReference>
<accession>A0ABT3GZK5</accession>